<feature type="transmembrane region" description="Helical" evidence="6">
    <location>
        <begin position="155"/>
        <end position="173"/>
    </location>
</feature>
<feature type="transmembrane region" description="Helical" evidence="6">
    <location>
        <begin position="74"/>
        <end position="94"/>
    </location>
</feature>
<dbReference type="EMBL" id="VUNN01000003">
    <property type="protein sequence ID" value="MSU05655.1"/>
    <property type="molecule type" value="Genomic_DNA"/>
</dbReference>
<reference evidence="7 8" key="1">
    <citation type="submission" date="2019-08" db="EMBL/GenBank/DDBJ databases">
        <title>In-depth cultivation of the pig gut microbiome towards novel bacterial diversity and tailored functional studies.</title>
        <authorList>
            <person name="Wylensek D."/>
            <person name="Hitch T.C.A."/>
            <person name="Clavel T."/>
        </authorList>
    </citation>
    <scope>NUCLEOTIDE SEQUENCE [LARGE SCALE GENOMIC DNA]</scope>
    <source>
        <strain evidence="7 8">NM-380-WT-3C1</strain>
    </source>
</reference>
<evidence type="ECO:0000256" key="6">
    <source>
        <dbReference type="SAM" id="Phobius"/>
    </source>
</evidence>
<evidence type="ECO:0000313" key="7">
    <source>
        <dbReference type="EMBL" id="MSU05655.1"/>
    </source>
</evidence>
<evidence type="ECO:0000256" key="5">
    <source>
        <dbReference type="ARBA" id="ARBA00023136"/>
    </source>
</evidence>
<feature type="transmembrane region" description="Helical" evidence="6">
    <location>
        <begin position="194"/>
        <end position="220"/>
    </location>
</feature>
<feature type="transmembrane region" description="Helical" evidence="6">
    <location>
        <begin position="283"/>
        <end position="312"/>
    </location>
</feature>
<keyword evidence="5 6" id="KW-0472">Membrane</keyword>
<dbReference type="PANTHER" id="PTHR47089">
    <property type="entry name" value="ABC TRANSPORTER, PERMEASE PROTEIN"/>
    <property type="match status" value="1"/>
</dbReference>
<comment type="subcellular location">
    <subcellularLocation>
        <location evidence="1">Cell membrane</location>
        <topology evidence="1">Multi-pass membrane protein</topology>
    </subcellularLocation>
</comment>
<feature type="transmembrane region" description="Helical" evidence="6">
    <location>
        <begin position="51"/>
        <end position="67"/>
    </location>
</feature>
<sequence length="362" mass="39309">MSAEVKKAPLIRLAKKDAMDPKKAWAIRVGSILFALILGCIPILITGNNPITAYIVILQGSLGKTFYFKQTIKLAIPLLGTALAIAPCFKMRFWNIGAEGQITAGAIGASFFAIYFAKSMPHVLLLIVMMAAAALIGGIWAMIPGYFKAKYNTNETLFTLMMNYIAIGIVAWLQGGPWEGRKGTQQIPLFDKNAYLPTVFGIHIGWIIVLVLVILVHIYMNYTKQGYEVAVIGDSVNTARYAGMNVGWIMVRTMLVSGAICGIVGFILVSGQNKTITSNVADGVGFTAITVAWLGHLNAFAMIAISLILAILEMGSSYLQQVLGVPSAISEIVSGILLFCMLGCEFFINYQMIFRSKKEVKA</sequence>
<keyword evidence="3 6" id="KW-0812">Transmembrane</keyword>
<protein>
    <submittedName>
        <fullName evidence="7">ABC transporter permease</fullName>
    </submittedName>
</protein>
<name>A0A7X2PB40_9SPIO</name>
<keyword evidence="2" id="KW-1003">Cell membrane</keyword>
<evidence type="ECO:0000256" key="2">
    <source>
        <dbReference type="ARBA" id="ARBA00022475"/>
    </source>
</evidence>
<gene>
    <name evidence="7" type="ORF">FYJ80_02510</name>
</gene>
<proteinExistence type="predicted"/>
<feature type="transmembrane region" description="Helical" evidence="6">
    <location>
        <begin position="25"/>
        <end position="45"/>
    </location>
</feature>
<keyword evidence="4 6" id="KW-1133">Transmembrane helix</keyword>
<evidence type="ECO:0000256" key="3">
    <source>
        <dbReference type="ARBA" id="ARBA00022692"/>
    </source>
</evidence>
<dbReference type="RefSeq" id="WP_154424556.1">
    <property type="nucleotide sequence ID" value="NZ_JAQYGB010000052.1"/>
</dbReference>
<feature type="transmembrane region" description="Helical" evidence="6">
    <location>
        <begin position="332"/>
        <end position="350"/>
    </location>
</feature>
<comment type="caution">
    <text evidence="7">The sequence shown here is derived from an EMBL/GenBank/DDBJ whole genome shotgun (WGS) entry which is preliminary data.</text>
</comment>
<evidence type="ECO:0000256" key="1">
    <source>
        <dbReference type="ARBA" id="ARBA00004651"/>
    </source>
</evidence>
<feature type="transmembrane region" description="Helical" evidence="6">
    <location>
        <begin position="100"/>
        <end position="117"/>
    </location>
</feature>
<dbReference type="GO" id="GO:0022857">
    <property type="term" value="F:transmembrane transporter activity"/>
    <property type="evidence" value="ECO:0007669"/>
    <property type="project" value="InterPro"/>
</dbReference>
<keyword evidence="8" id="KW-1185">Reference proteome</keyword>
<dbReference type="GO" id="GO:0005886">
    <property type="term" value="C:plasma membrane"/>
    <property type="evidence" value="ECO:0007669"/>
    <property type="project" value="UniProtKB-SubCell"/>
</dbReference>
<dbReference type="AlphaFoldDB" id="A0A7X2PB40"/>
<dbReference type="Proteomes" id="UP000460549">
    <property type="component" value="Unassembled WGS sequence"/>
</dbReference>
<organism evidence="7 8">
    <name type="scientific">Bullifex porci</name>
    <dbReference type="NCBI Taxonomy" id="2606638"/>
    <lineage>
        <taxon>Bacteria</taxon>
        <taxon>Pseudomonadati</taxon>
        <taxon>Spirochaetota</taxon>
        <taxon>Spirochaetia</taxon>
        <taxon>Spirochaetales</taxon>
        <taxon>Spirochaetaceae</taxon>
        <taxon>Bullifex</taxon>
    </lineage>
</organism>
<evidence type="ECO:0000256" key="4">
    <source>
        <dbReference type="ARBA" id="ARBA00022989"/>
    </source>
</evidence>
<feature type="transmembrane region" description="Helical" evidence="6">
    <location>
        <begin position="124"/>
        <end position="143"/>
    </location>
</feature>
<dbReference type="PANTHER" id="PTHR47089:SF1">
    <property type="entry name" value="GUANOSINE ABC TRANSPORTER PERMEASE PROTEIN NUPP"/>
    <property type="match status" value="1"/>
</dbReference>
<dbReference type="InterPro" id="IPR001851">
    <property type="entry name" value="ABC_transp_permease"/>
</dbReference>
<dbReference type="Pfam" id="PF02653">
    <property type="entry name" value="BPD_transp_2"/>
    <property type="match status" value="1"/>
</dbReference>
<accession>A0A7X2PB40</accession>
<evidence type="ECO:0000313" key="8">
    <source>
        <dbReference type="Proteomes" id="UP000460549"/>
    </source>
</evidence>
<feature type="transmembrane region" description="Helical" evidence="6">
    <location>
        <begin position="249"/>
        <end position="271"/>
    </location>
</feature>
<dbReference type="CDD" id="cd06580">
    <property type="entry name" value="TM_PBP1_transp_TpRbsC_like"/>
    <property type="match status" value="1"/>
</dbReference>